<keyword evidence="2" id="KW-0067">ATP-binding</keyword>
<dbReference type="Proteomes" id="UP000612893">
    <property type="component" value="Unassembled WGS sequence"/>
</dbReference>
<accession>A0A934KBI4</accession>
<dbReference type="GO" id="GO:0005524">
    <property type="term" value="F:ATP binding"/>
    <property type="evidence" value="ECO:0007669"/>
    <property type="project" value="UniProtKB-KW"/>
</dbReference>
<dbReference type="GO" id="GO:0016887">
    <property type="term" value="F:ATP hydrolysis activity"/>
    <property type="evidence" value="ECO:0007669"/>
    <property type="project" value="TreeGrafter"/>
</dbReference>
<dbReference type="PANTHER" id="PTHR43384">
    <property type="entry name" value="SEPTUM SITE-DETERMINING PROTEIN MIND HOMOLOG, CHLOROPLASTIC-RELATED"/>
    <property type="match status" value="1"/>
</dbReference>
<dbReference type="Gene3D" id="3.40.50.300">
    <property type="entry name" value="P-loop containing nucleotide triphosphate hydrolases"/>
    <property type="match status" value="1"/>
</dbReference>
<dbReference type="EMBL" id="JAEKNR010000185">
    <property type="protein sequence ID" value="MBJ7600058.1"/>
    <property type="molecule type" value="Genomic_DNA"/>
</dbReference>
<proteinExistence type="predicted"/>
<evidence type="ECO:0000256" key="2">
    <source>
        <dbReference type="ARBA" id="ARBA00022840"/>
    </source>
</evidence>
<dbReference type="Gene3D" id="3.10.20.90">
    <property type="entry name" value="Phosphatidylinositol 3-kinase Catalytic Subunit, Chain A, domain 1"/>
    <property type="match status" value="1"/>
</dbReference>
<sequence>MTVESPRGRTTLAVPDDVPVDQLVPALAEACRCEGEASRWSLRARGEAPLTPELTLEQAGLYQGAVLELTAEQSPAGRRARRPHLASWAEVGIYHARRAGADAWLGAARSLSRRSPAASSPSRPGELDQAITSAPLLPGLLVAVLATEHGAGATTVAALLGTLLARLRSEPVTAVDADTASGSLGLCLTPGRRAPAADLLSAVAQGSGAGALRKQLVVERHGLMVLPAPILAEGGAMLDQPFYTALLAQLSRSVKLVVADCGIAEQPGGRSALASADLGVVVCRAEDADSRRLEQSLQAARASCSSVAVVVNRVRRSRSSRGALSQGALLQGPEHTLSLSYEPAAAARLRAAAFGWETAPESWQSALASTLVASRAAQASRWAAAATAE</sequence>
<dbReference type="GO" id="GO:0009898">
    <property type="term" value="C:cytoplasmic side of plasma membrane"/>
    <property type="evidence" value="ECO:0007669"/>
    <property type="project" value="TreeGrafter"/>
</dbReference>
<dbReference type="GO" id="GO:0051782">
    <property type="term" value="P:negative regulation of cell division"/>
    <property type="evidence" value="ECO:0007669"/>
    <property type="project" value="TreeGrafter"/>
</dbReference>
<keyword evidence="4" id="KW-1185">Reference proteome</keyword>
<comment type="caution">
    <text evidence="3">The sequence shown here is derived from an EMBL/GenBank/DDBJ whole genome shotgun (WGS) entry which is preliminary data.</text>
</comment>
<gene>
    <name evidence="3" type="ORF">JF922_18520</name>
</gene>
<name>A0A934KBI4_9BACT</name>
<dbReference type="PANTHER" id="PTHR43384:SF6">
    <property type="entry name" value="SEPTUM SITE-DETERMINING PROTEIN MIND HOMOLOG, CHLOROPLASTIC"/>
    <property type="match status" value="1"/>
</dbReference>
<evidence type="ECO:0008006" key="5">
    <source>
        <dbReference type="Google" id="ProtNLM"/>
    </source>
</evidence>
<dbReference type="InterPro" id="IPR024962">
    <property type="entry name" value="YukD-like"/>
</dbReference>
<protein>
    <recommendedName>
        <fullName evidence="5">CobQ/CobB/MinD/ParA nucleotide binding domain-containing protein</fullName>
    </recommendedName>
</protein>
<dbReference type="InterPro" id="IPR050625">
    <property type="entry name" value="ParA/MinD_ATPase"/>
</dbReference>
<reference evidence="3" key="1">
    <citation type="submission" date="2020-10" db="EMBL/GenBank/DDBJ databases">
        <title>Ca. Dormibacterota MAGs.</title>
        <authorList>
            <person name="Montgomery K."/>
        </authorList>
    </citation>
    <scope>NUCLEOTIDE SEQUENCE [LARGE SCALE GENOMIC DNA]</scope>
    <source>
        <strain evidence="3">SC8812_S17_10</strain>
    </source>
</reference>
<organism evidence="3 4">
    <name type="scientific">Candidatus Nephthysia bennettiae</name>
    <dbReference type="NCBI Taxonomy" id="3127016"/>
    <lineage>
        <taxon>Bacteria</taxon>
        <taxon>Bacillati</taxon>
        <taxon>Candidatus Dormiibacterota</taxon>
        <taxon>Candidatus Dormibacteria</taxon>
        <taxon>Candidatus Dormibacterales</taxon>
        <taxon>Candidatus Dormibacteraceae</taxon>
        <taxon>Candidatus Nephthysia</taxon>
    </lineage>
</organism>
<dbReference type="GO" id="GO:0005829">
    <property type="term" value="C:cytosol"/>
    <property type="evidence" value="ECO:0007669"/>
    <property type="project" value="TreeGrafter"/>
</dbReference>
<dbReference type="InterPro" id="IPR027417">
    <property type="entry name" value="P-loop_NTPase"/>
</dbReference>
<keyword evidence="1" id="KW-0547">Nucleotide-binding</keyword>
<evidence type="ECO:0000313" key="3">
    <source>
        <dbReference type="EMBL" id="MBJ7600058.1"/>
    </source>
</evidence>
<dbReference type="SUPFAM" id="SSF52540">
    <property type="entry name" value="P-loop containing nucleoside triphosphate hydrolases"/>
    <property type="match status" value="1"/>
</dbReference>
<dbReference type="Pfam" id="PF08817">
    <property type="entry name" value="YukD"/>
    <property type="match status" value="1"/>
</dbReference>
<dbReference type="AlphaFoldDB" id="A0A934KBI4"/>
<evidence type="ECO:0000313" key="4">
    <source>
        <dbReference type="Proteomes" id="UP000612893"/>
    </source>
</evidence>
<evidence type="ECO:0000256" key="1">
    <source>
        <dbReference type="ARBA" id="ARBA00022741"/>
    </source>
</evidence>